<dbReference type="InterPro" id="IPR020843">
    <property type="entry name" value="ER"/>
</dbReference>
<protein>
    <submittedName>
        <fullName evidence="5">Formaldehyde dismutase</fullName>
        <ecNumber evidence="5">1.2.98.1</ecNumber>
    </submittedName>
</protein>
<dbReference type="SMART" id="SM00829">
    <property type="entry name" value="PKS_ER"/>
    <property type="match status" value="1"/>
</dbReference>
<keyword evidence="5" id="KW-0560">Oxidoreductase</keyword>
<dbReference type="InterPro" id="IPR013154">
    <property type="entry name" value="ADH-like_N"/>
</dbReference>
<evidence type="ECO:0000256" key="1">
    <source>
        <dbReference type="ARBA" id="ARBA00001947"/>
    </source>
</evidence>
<comment type="cofactor">
    <cofactor evidence="1">
        <name>Zn(2+)</name>
        <dbReference type="ChEBI" id="CHEBI:29105"/>
    </cofactor>
</comment>
<sequence>MSTATPHLPHTVTATMQAAVFHGAGDIRVETVARPTVTEPTDAVIRLVATCVCGSDLWYYRGESDHDVSGIGHEALGVITEVGDTAAGSLQPGQLVIVPFAYSDNTCPHCEVGMHTACRNGGYFGRGALGCQAEYVRVPQAAGTCVPVPPGHYCMSKIKDLLALSDVMGTGYHAIDAALVKPGNTVAVIGDGAVGLSAVLAAKMRGAATIIMLGSRTAARQQLAIDCGATTVISARGQEAIDEVLQITAGIGVDGVAECVGTGAAMTTAIRIARPGAVIGRVGLPHDAPIDELYTFGHNIGVRGGPAPVRAYLDELLAAVLDGDLQPGKVFDYTTTLDNIAAAYAAMDTRQATKTLIDFTAGNGITTTV</sequence>
<evidence type="ECO:0000256" key="2">
    <source>
        <dbReference type="ARBA" id="ARBA00022723"/>
    </source>
</evidence>
<gene>
    <name evidence="5" type="primary">fdm</name>
    <name evidence="5" type="ORF">CCHOA_05865</name>
</gene>
<dbReference type="Gene3D" id="3.90.180.10">
    <property type="entry name" value="Medium-chain alcohol dehydrogenases, catalytic domain"/>
    <property type="match status" value="1"/>
</dbReference>
<dbReference type="Pfam" id="PF00107">
    <property type="entry name" value="ADH_zinc_N"/>
    <property type="match status" value="1"/>
</dbReference>
<organism evidence="5 6">
    <name type="scientific">Corynebacterium choanae</name>
    <dbReference type="NCBI Taxonomy" id="1862358"/>
    <lineage>
        <taxon>Bacteria</taxon>
        <taxon>Bacillati</taxon>
        <taxon>Actinomycetota</taxon>
        <taxon>Actinomycetes</taxon>
        <taxon>Mycobacteriales</taxon>
        <taxon>Corynebacteriaceae</taxon>
        <taxon>Corynebacterium</taxon>
    </lineage>
</organism>
<dbReference type="GO" id="GO:0046872">
    <property type="term" value="F:metal ion binding"/>
    <property type="evidence" value="ECO:0007669"/>
    <property type="project" value="UniProtKB-KW"/>
</dbReference>
<dbReference type="PANTHER" id="PTHR42813">
    <property type="entry name" value="ZINC-TYPE ALCOHOL DEHYDROGENASE-LIKE"/>
    <property type="match status" value="1"/>
</dbReference>
<dbReference type="Proteomes" id="UP000269019">
    <property type="component" value="Chromosome"/>
</dbReference>
<dbReference type="Pfam" id="PF08240">
    <property type="entry name" value="ADH_N"/>
    <property type="match status" value="1"/>
</dbReference>
<proteinExistence type="predicted"/>
<dbReference type="AlphaFoldDB" id="A0A3G6J726"/>
<name>A0A3G6J726_9CORY</name>
<feature type="domain" description="Enoyl reductase (ER)" evidence="4">
    <location>
        <begin position="23"/>
        <end position="357"/>
    </location>
</feature>
<dbReference type="KEGG" id="ccho:CCHOA_05865"/>
<evidence type="ECO:0000313" key="5">
    <source>
        <dbReference type="EMBL" id="AZA13573.1"/>
    </source>
</evidence>
<keyword evidence="3" id="KW-0862">Zinc</keyword>
<dbReference type="SUPFAM" id="SSF51735">
    <property type="entry name" value="NAD(P)-binding Rossmann-fold domains"/>
    <property type="match status" value="1"/>
</dbReference>
<reference evidence="5 6" key="1">
    <citation type="submission" date="2018-11" db="EMBL/GenBank/DDBJ databases">
        <authorList>
            <person name="Kleinhagauer T."/>
            <person name="Glaeser S.P."/>
            <person name="Spergser J."/>
            <person name="Ruckert C."/>
            <person name="Kaempfer P."/>
            <person name="Busse H.-J."/>
        </authorList>
    </citation>
    <scope>NUCLEOTIDE SEQUENCE [LARGE SCALE GENOMIC DNA]</scope>
    <source>
        <strain evidence="5 6">200CH</strain>
    </source>
</reference>
<dbReference type="InterPro" id="IPR011032">
    <property type="entry name" value="GroES-like_sf"/>
</dbReference>
<keyword evidence="2" id="KW-0479">Metal-binding</keyword>
<evidence type="ECO:0000259" key="4">
    <source>
        <dbReference type="SMART" id="SM00829"/>
    </source>
</evidence>
<evidence type="ECO:0000256" key="3">
    <source>
        <dbReference type="ARBA" id="ARBA00022833"/>
    </source>
</evidence>
<dbReference type="SUPFAM" id="SSF50129">
    <property type="entry name" value="GroES-like"/>
    <property type="match status" value="1"/>
</dbReference>
<dbReference type="RefSeq" id="WP_377739751.1">
    <property type="nucleotide sequence ID" value="NZ_CP033896.1"/>
</dbReference>
<dbReference type="EC" id="1.2.98.1" evidence="5"/>
<dbReference type="PANTHER" id="PTHR42813:SF2">
    <property type="entry name" value="DEHYDROGENASE, ZINC-CONTAINING, PUTATIVE (AFU_ORTHOLOGUE AFUA_2G02810)-RELATED"/>
    <property type="match status" value="1"/>
</dbReference>
<keyword evidence="6" id="KW-1185">Reference proteome</keyword>
<evidence type="ECO:0000313" key="6">
    <source>
        <dbReference type="Proteomes" id="UP000269019"/>
    </source>
</evidence>
<dbReference type="Gene3D" id="3.40.50.720">
    <property type="entry name" value="NAD(P)-binding Rossmann-like Domain"/>
    <property type="match status" value="1"/>
</dbReference>
<dbReference type="InterPro" id="IPR013149">
    <property type="entry name" value="ADH-like_C"/>
</dbReference>
<dbReference type="InterPro" id="IPR036291">
    <property type="entry name" value="NAD(P)-bd_dom_sf"/>
</dbReference>
<dbReference type="GO" id="GO:0047895">
    <property type="term" value="F:formaldehyde dismutase activity"/>
    <property type="evidence" value="ECO:0007669"/>
    <property type="project" value="UniProtKB-EC"/>
</dbReference>
<accession>A0A3G6J726</accession>
<dbReference type="EMBL" id="CP033896">
    <property type="protein sequence ID" value="AZA13573.1"/>
    <property type="molecule type" value="Genomic_DNA"/>
</dbReference>